<name>A0A5D4SXQ2_9BACI</name>
<dbReference type="OrthoDB" id="2908072at2"/>
<comment type="caution">
    <text evidence="1">The sequence shown here is derived from an EMBL/GenBank/DDBJ whole genome shotgun (WGS) entry which is preliminary data.</text>
</comment>
<protein>
    <submittedName>
        <fullName evidence="1">Uncharacterized protein</fullName>
    </submittedName>
</protein>
<proteinExistence type="predicted"/>
<gene>
    <name evidence="1" type="ORF">FZC76_16210</name>
</gene>
<organism evidence="1 2">
    <name type="scientific">Sutcliffiella horikoshii</name>
    <dbReference type="NCBI Taxonomy" id="79883"/>
    <lineage>
        <taxon>Bacteria</taxon>
        <taxon>Bacillati</taxon>
        <taxon>Bacillota</taxon>
        <taxon>Bacilli</taxon>
        <taxon>Bacillales</taxon>
        <taxon>Bacillaceae</taxon>
        <taxon>Sutcliffiella</taxon>
    </lineage>
</organism>
<evidence type="ECO:0000313" key="1">
    <source>
        <dbReference type="EMBL" id="TYS67068.1"/>
    </source>
</evidence>
<reference evidence="1 2" key="1">
    <citation type="submission" date="2019-08" db="EMBL/GenBank/DDBJ databases">
        <title>Bacillus genomes from the desert of Cuatro Cienegas, Coahuila.</title>
        <authorList>
            <person name="Olmedo-Alvarez G."/>
        </authorList>
    </citation>
    <scope>NUCLEOTIDE SEQUENCE [LARGE SCALE GENOMIC DNA]</scope>
    <source>
        <strain evidence="1 2">CH28_1T</strain>
    </source>
</reference>
<dbReference type="AlphaFoldDB" id="A0A5D4SXQ2"/>
<sequence>MVYRPTVRYHDVFRKYVDDLNKVTSLDRNQIIRAALFTAAFSPQFQQLMKPYFYDQEEGLDVPLPQPKWSLREAKYWLEQNADIYGQNAVKDVPTPALESQGEGRKIEVKNRGGISLSLPG</sequence>
<dbReference type="RefSeq" id="WP_148989210.1">
    <property type="nucleotide sequence ID" value="NZ_VTEV01000006.1"/>
</dbReference>
<accession>A0A5D4SXQ2</accession>
<evidence type="ECO:0000313" key="2">
    <source>
        <dbReference type="Proteomes" id="UP000322524"/>
    </source>
</evidence>
<dbReference type="Proteomes" id="UP000322524">
    <property type="component" value="Unassembled WGS sequence"/>
</dbReference>
<dbReference type="EMBL" id="VTEV01000006">
    <property type="protein sequence ID" value="TYS67068.1"/>
    <property type="molecule type" value="Genomic_DNA"/>
</dbReference>